<dbReference type="EMBL" id="JAYMYR010000009">
    <property type="protein sequence ID" value="KAK7342104.1"/>
    <property type="molecule type" value="Genomic_DNA"/>
</dbReference>
<organism evidence="1 2">
    <name type="scientific">Phaseolus coccineus</name>
    <name type="common">Scarlet runner bean</name>
    <name type="synonym">Phaseolus multiflorus</name>
    <dbReference type="NCBI Taxonomy" id="3886"/>
    <lineage>
        <taxon>Eukaryota</taxon>
        <taxon>Viridiplantae</taxon>
        <taxon>Streptophyta</taxon>
        <taxon>Embryophyta</taxon>
        <taxon>Tracheophyta</taxon>
        <taxon>Spermatophyta</taxon>
        <taxon>Magnoliopsida</taxon>
        <taxon>eudicotyledons</taxon>
        <taxon>Gunneridae</taxon>
        <taxon>Pentapetalae</taxon>
        <taxon>rosids</taxon>
        <taxon>fabids</taxon>
        <taxon>Fabales</taxon>
        <taxon>Fabaceae</taxon>
        <taxon>Papilionoideae</taxon>
        <taxon>50 kb inversion clade</taxon>
        <taxon>NPAAA clade</taxon>
        <taxon>indigoferoid/millettioid clade</taxon>
        <taxon>Phaseoleae</taxon>
        <taxon>Phaseolus</taxon>
    </lineage>
</organism>
<evidence type="ECO:0000313" key="2">
    <source>
        <dbReference type="Proteomes" id="UP001374584"/>
    </source>
</evidence>
<evidence type="ECO:0000313" key="1">
    <source>
        <dbReference type="EMBL" id="KAK7342104.1"/>
    </source>
</evidence>
<gene>
    <name evidence="1" type="ORF">VNO80_25047</name>
</gene>
<sequence>MVLMARGERIRRVEFGDGEVLYELHKLSYSNTQIIKIKLTKEDPFSAREIGTIGYSSEILNVGDVHASYVKQ</sequence>
<name>A0AAN9LU05_PHACN</name>
<accession>A0AAN9LU05</accession>
<dbReference type="Proteomes" id="UP001374584">
    <property type="component" value="Unassembled WGS sequence"/>
</dbReference>
<proteinExistence type="predicted"/>
<protein>
    <submittedName>
        <fullName evidence="1">Uncharacterized protein</fullName>
    </submittedName>
</protein>
<dbReference type="AlphaFoldDB" id="A0AAN9LU05"/>
<reference evidence="1 2" key="1">
    <citation type="submission" date="2024-01" db="EMBL/GenBank/DDBJ databases">
        <title>The genomes of 5 underutilized Papilionoideae crops provide insights into root nodulation and disease resistanc.</title>
        <authorList>
            <person name="Jiang F."/>
        </authorList>
    </citation>
    <scope>NUCLEOTIDE SEQUENCE [LARGE SCALE GENOMIC DNA]</scope>
    <source>
        <strain evidence="1">JINMINGXINNONG_FW02</strain>
        <tissue evidence="1">Leaves</tissue>
    </source>
</reference>
<comment type="caution">
    <text evidence="1">The sequence shown here is derived from an EMBL/GenBank/DDBJ whole genome shotgun (WGS) entry which is preliminary data.</text>
</comment>
<keyword evidence="2" id="KW-1185">Reference proteome</keyword>